<dbReference type="SUPFAM" id="SSF46785">
    <property type="entry name" value="Winged helix' DNA-binding domain"/>
    <property type="match status" value="1"/>
</dbReference>
<keyword evidence="1" id="KW-0805">Transcription regulation</keyword>
<dbReference type="InterPro" id="IPR036390">
    <property type="entry name" value="WH_DNA-bd_sf"/>
</dbReference>
<dbReference type="Gene3D" id="3.30.450.40">
    <property type="match status" value="1"/>
</dbReference>
<dbReference type="InterPro" id="IPR050707">
    <property type="entry name" value="HTH_MetabolicPath_Reg"/>
</dbReference>
<reference evidence="7" key="1">
    <citation type="journal article" date="2019" name="Int. J. Syst. Evol. Microbiol.">
        <title>The Global Catalogue of Microorganisms (GCM) 10K type strain sequencing project: providing services to taxonomists for standard genome sequencing and annotation.</title>
        <authorList>
            <consortium name="The Broad Institute Genomics Platform"/>
            <consortium name="The Broad Institute Genome Sequencing Center for Infectious Disease"/>
            <person name="Wu L."/>
            <person name="Ma J."/>
        </authorList>
    </citation>
    <scope>NUCLEOTIDE SEQUENCE [LARGE SCALE GENOMIC DNA]</scope>
    <source>
        <strain evidence="7">KCTC 52366</strain>
    </source>
</reference>
<keyword evidence="7" id="KW-1185">Reference proteome</keyword>
<dbReference type="InterPro" id="IPR036388">
    <property type="entry name" value="WH-like_DNA-bd_sf"/>
</dbReference>
<dbReference type="InterPro" id="IPR029016">
    <property type="entry name" value="GAF-like_dom_sf"/>
</dbReference>
<dbReference type="InterPro" id="IPR005471">
    <property type="entry name" value="Tscrpt_reg_IclR_N"/>
</dbReference>
<comment type="caution">
    <text evidence="6">The sequence shown here is derived from an EMBL/GenBank/DDBJ whole genome shotgun (WGS) entry which is preliminary data.</text>
</comment>
<evidence type="ECO:0000313" key="7">
    <source>
        <dbReference type="Proteomes" id="UP001595632"/>
    </source>
</evidence>
<dbReference type="PANTHER" id="PTHR30136">
    <property type="entry name" value="HELIX-TURN-HELIX TRANSCRIPTIONAL REGULATOR, ICLR FAMILY"/>
    <property type="match status" value="1"/>
</dbReference>
<evidence type="ECO:0000256" key="3">
    <source>
        <dbReference type="ARBA" id="ARBA00023163"/>
    </source>
</evidence>
<evidence type="ECO:0000256" key="1">
    <source>
        <dbReference type="ARBA" id="ARBA00023015"/>
    </source>
</evidence>
<evidence type="ECO:0000259" key="4">
    <source>
        <dbReference type="PROSITE" id="PS51077"/>
    </source>
</evidence>
<dbReference type="EMBL" id="JBHRTB010000010">
    <property type="protein sequence ID" value="MFC3144209.1"/>
    <property type="molecule type" value="Genomic_DNA"/>
</dbReference>
<keyword evidence="3" id="KW-0804">Transcription</keyword>
<dbReference type="PROSITE" id="PS51077">
    <property type="entry name" value="HTH_ICLR"/>
    <property type="match status" value="1"/>
</dbReference>
<dbReference type="Gene3D" id="1.10.10.10">
    <property type="entry name" value="Winged helix-like DNA-binding domain superfamily/Winged helix DNA-binding domain"/>
    <property type="match status" value="1"/>
</dbReference>
<feature type="domain" description="IclR-ED" evidence="5">
    <location>
        <begin position="80"/>
        <end position="263"/>
    </location>
</feature>
<sequence>MAKPPSTPETPAPAKSVKSAERVLDILEQAIPAEHGITFTDLLKTLKFPKSSLHALLDVLVRRQYLELDEDSRRYTLGIRTLEAGEAYLRSHDIINVARQAMEALVQQVNETAQLARLSGTENVYLARVDSTHALRLLSETGVRLQAHATGVGKALLAGLDDDALGRLYPSETLPVYTDTTLSNPSALAEELERTRRRGFAVDNQEYTPGVFCLAVPIPGNEGRAEVSLSVSVPMTRVSRKALTHILSQLAATSLDISRRIGNTAGNAKLAALSDPDMAGAQIEALVHSPHYGLELD</sequence>
<dbReference type="SMART" id="SM00346">
    <property type="entry name" value="HTH_ICLR"/>
    <property type="match status" value="1"/>
</dbReference>
<organism evidence="6 7">
    <name type="scientific">Psychromarinibacter halotolerans</name>
    <dbReference type="NCBI Taxonomy" id="1775175"/>
    <lineage>
        <taxon>Bacteria</taxon>
        <taxon>Pseudomonadati</taxon>
        <taxon>Pseudomonadota</taxon>
        <taxon>Alphaproteobacteria</taxon>
        <taxon>Rhodobacterales</taxon>
        <taxon>Paracoccaceae</taxon>
        <taxon>Psychromarinibacter</taxon>
    </lineage>
</organism>
<gene>
    <name evidence="6" type="ORF">ACFOGP_15920</name>
</gene>
<dbReference type="SUPFAM" id="SSF55781">
    <property type="entry name" value="GAF domain-like"/>
    <property type="match status" value="1"/>
</dbReference>
<dbReference type="PANTHER" id="PTHR30136:SF24">
    <property type="entry name" value="HTH-TYPE TRANSCRIPTIONAL REPRESSOR ALLR"/>
    <property type="match status" value="1"/>
</dbReference>
<dbReference type="Pfam" id="PF09339">
    <property type="entry name" value="HTH_IclR"/>
    <property type="match status" value="1"/>
</dbReference>
<evidence type="ECO:0000256" key="2">
    <source>
        <dbReference type="ARBA" id="ARBA00023125"/>
    </source>
</evidence>
<feature type="domain" description="HTH iclR-type" evidence="4">
    <location>
        <begin position="17"/>
        <end position="79"/>
    </location>
</feature>
<dbReference type="PROSITE" id="PS51078">
    <property type="entry name" value="ICLR_ED"/>
    <property type="match status" value="1"/>
</dbReference>
<proteinExistence type="predicted"/>
<evidence type="ECO:0000313" key="6">
    <source>
        <dbReference type="EMBL" id="MFC3144209.1"/>
    </source>
</evidence>
<protein>
    <submittedName>
        <fullName evidence="6">IclR family transcriptional regulator</fullName>
    </submittedName>
</protein>
<name>A0ABV7GRJ3_9RHOB</name>
<dbReference type="RefSeq" id="WP_275631469.1">
    <property type="nucleotide sequence ID" value="NZ_JARGYD010000001.1"/>
</dbReference>
<keyword evidence="2" id="KW-0238">DNA-binding</keyword>
<dbReference type="Pfam" id="PF01614">
    <property type="entry name" value="IclR_C"/>
    <property type="match status" value="1"/>
</dbReference>
<accession>A0ABV7GRJ3</accession>
<dbReference type="InterPro" id="IPR014757">
    <property type="entry name" value="Tscrpt_reg_IclR_C"/>
</dbReference>
<evidence type="ECO:0000259" key="5">
    <source>
        <dbReference type="PROSITE" id="PS51078"/>
    </source>
</evidence>
<dbReference type="Proteomes" id="UP001595632">
    <property type="component" value="Unassembled WGS sequence"/>
</dbReference>